<sequence length="267" mass="28932">MCFVTIPALIYLAMTPMWTRAIKFANPYAFVVLDALLMVLWFAAAIAVGTWNTAGIKKGVDDNKEKDDKDKKDSKMGCAAFAFGEPVACNVSKAAVGFGVVIFLMFILTTAISVQIIIKYRQTGDLQTAMGTQPGNPASQSIEAQTTDAWSSDTHDLRGDTPGYHRDGSFSDDGTRTERGGGQEEDEYQLLHATETDDGPHPGQYRNWGNPQDKTGASAQPAPPYDDTEYSNPSALSPGGYEGTYGGGGSYDEYRGQARNYNFSGER</sequence>
<keyword evidence="2" id="KW-1133">Transmembrane helix</keyword>
<evidence type="ECO:0000313" key="3">
    <source>
        <dbReference type="EMBL" id="KAF1813518.1"/>
    </source>
</evidence>
<feature type="transmembrane region" description="Helical" evidence="2">
    <location>
        <begin position="95"/>
        <end position="118"/>
    </location>
</feature>
<dbReference type="RefSeq" id="XP_033535149.1">
    <property type="nucleotide sequence ID" value="XM_033679324.1"/>
</dbReference>
<evidence type="ECO:0000313" key="4">
    <source>
        <dbReference type="Proteomes" id="UP000504638"/>
    </source>
</evidence>
<dbReference type="EMBL" id="ML975155">
    <property type="protein sequence ID" value="KAF1813518.1"/>
    <property type="molecule type" value="Genomic_DNA"/>
</dbReference>
<proteinExistence type="predicted"/>
<dbReference type="PANTHER" id="PTHR37451:SF3">
    <property type="entry name" value="MARVEL DOMAIN-CONTAINING PROTEIN"/>
    <property type="match status" value="1"/>
</dbReference>
<dbReference type="OrthoDB" id="5284712at2759"/>
<feature type="region of interest" description="Disordered" evidence="1">
    <location>
        <begin position="129"/>
        <end position="267"/>
    </location>
</feature>
<feature type="transmembrane region" description="Helical" evidence="2">
    <location>
        <begin position="31"/>
        <end position="51"/>
    </location>
</feature>
<reference evidence="5" key="3">
    <citation type="submission" date="2025-04" db="UniProtKB">
        <authorList>
            <consortium name="RefSeq"/>
        </authorList>
    </citation>
    <scope>IDENTIFICATION</scope>
    <source>
        <strain evidence="5">CBS 781.70</strain>
    </source>
</reference>
<feature type="compositionally biased region" description="Polar residues" evidence="1">
    <location>
        <begin position="129"/>
        <end position="152"/>
    </location>
</feature>
<keyword evidence="4" id="KW-1185">Reference proteome</keyword>
<feature type="compositionally biased region" description="Polar residues" evidence="1">
    <location>
        <begin position="207"/>
        <end position="218"/>
    </location>
</feature>
<evidence type="ECO:0000256" key="2">
    <source>
        <dbReference type="SAM" id="Phobius"/>
    </source>
</evidence>
<keyword evidence="2" id="KW-0812">Transmembrane</keyword>
<gene>
    <name evidence="3 5" type="ORF">P152DRAFT_457881</name>
</gene>
<dbReference type="AlphaFoldDB" id="A0A6G1G659"/>
<feature type="compositionally biased region" description="Gly residues" evidence="1">
    <location>
        <begin position="240"/>
        <end position="250"/>
    </location>
</feature>
<evidence type="ECO:0000256" key="1">
    <source>
        <dbReference type="SAM" id="MobiDB-lite"/>
    </source>
</evidence>
<dbReference type="Proteomes" id="UP000504638">
    <property type="component" value="Unplaced"/>
</dbReference>
<accession>A0A6G1G659</accession>
<evidence type="ECO:0008006" key="6">
    <source>
        <dbReference type="Google" id="ProtNLM"/>
    </source>
</evidence>
<reference evidence="5" key="2">
    <citation type="submission" date="2020-04" db="EMBL/GenBank/DDBJ databases">
        <authorList>
            <consortium name="NCBI Genome Project"/>
        </authorList>
    </citation>
    <scope>NUCLEOTIDE SEQUENCE</scope>
    <source>
        <strain evidence="5">CBS 781.70</strain>
    </source>
</reference>
<protein>
    <recommendedName>
        <fullName evidence="6">MARVEL domain-containing protein</fullName>
    </recommendedName>
</protein>
<reference evidence="3 5" key="1">
    <citation type="submission" date="2020-01" db="EMBL/GenBank/DDBJ databases">
        <authorList>
            <consortium name="DOE Joint Genome Institute"/>
            <person name="Haridas S."/>
            <person name="Albert R."/>
            <person name="Binder M."/>
            <person name="Bloem J."/>
            <person name="Labutti K."/>
            <person name="Salamov A."/>
            <person name="Andreopoulos B."/>
            <person name="Baker S.E."/>
            <person name="Barry K."/>
            <person name="Bills G."/>
            <person name="Bluhm B.H."/>
            <person name="Cannon C."/>
            <person name="Castanera R."/>
            <person name="Culley D.E."/>
            <person name="Daum C."/>
            <person name="Ezra D."/>
            <person name="Gonzalez J.B."/>
            <person name="Henrissat B."/>
            <person name="Kuo A."/>
            <person name="Liang C."/>
            <person name="Lipzen A."/>
            <person name="Lutzoni F."/>
            <person name="Magnuson J."/>
            <person name="Mondo S."/>
            <person name="Nolan M."/>
            <person name="Ohm R."/>
            <person name="Pangilinan J."/>
            <person name="Park H.-J."/>
            <person name="Ramirez L."/>
            <person name="Alfaro M."/>
            <person name="Sun H."/>
            <person name="Tritt A."/>
            <person name="Yoshinaga Y."/>
            <person name="Zwiers L.-H."/>
            <person name="Turgeon B.G."/>
            <person name="Goodwin S.B."/>
            <person name="Spatafora J.W."/>
            <person name="Crous P.W."/>
            <person name="Grigoriev I.V."/>
        </authorList>
    </citation>
    <scope>NUCLEOTIDE SEQUENCE</scope>
    <source>
        <strain evidence="3 5">CBS 781.70</strain>
    </source>
</reference>
<dbReference type="GeneID" id="54419894"/>
<organism evidence="3">
    <name type="scientific">Eremomyces bilateralis CBS 781.70</name>
    <dbReference type="NCBI Taxonomy" id="1392243"/>
    <lineage>
        <taxon>Eukaryota</taxon>
        <taxon>Fungi</taxon>
        <taxon>Dikarya</taxon>
        <taxon>Ascomycota</taxon>
        <taxon>Pezizomycotina</taxon>
        <taxon>Dothideomycetes</taxon>
        <taxon>Dothideomycetes incertae sedis</taxon>
        <taxon>Eremomycetales</taxon>
        <taxon>Eremomycetaceae</taxon>
        <taxon>Eremomyces</taxon>
    </lineage>
</organism>
<feature type="compositionally biased region" description="Basic and acidic residues" evidence="1">
    <location>
        <begin position="153"/>
        <end position="182"/>
    </location>
</feature>
<evidence type="ECO:0000313" key="5">
    <source>
        <dbReference type="RefSeq" id="XP_033535149.1"/>
    </source>
</evidence>
<name>A0A6G1G659_9PEZI</name>
<keyword evidence="2" id="KW-0472">Membrane</keyword>
<dbReference type="PANTHER" id="PTHR37451">
    <property type="entry name" value="MARVEL DOMAIN"/>
    <property type="match status" value="1"/>
</dbReference>